<dbReference type="AlphaFoldDB" id="A0A7I7XDS8"/>
<keyword evidence="7" id="KW-1015">Disulfide bond</keyword>
<evidence type="ECO:0000313" key="9">
    <source>
        <dbReference type="EMBL" id="BBZ27585.1"/>
    </source>
</evidence>
<feature type="chain" id="PRO_5039763465" description="Cutinase" evidence="8">
    <location>
        <begin position="23"/>
        <end position="253"/>
    </location>
</feature>
<keyword evidence="3 8" id="KW-0719">Serine esterase</keyword>
<dbReference type="InterPro" id="IPR029058">
    <property type="entry name" value="AB_hydrolase_fold"/>
</dbReference>
<comment type="function">
    <text evidence="8">Catalyzes the hydrolysis of complex carboxylic polyesters found in the cell wall of plants. Degrades cutin, a macromolecule that forms the structure of the plant cuticle.</text>
</comment>
<name>A0A7I7XDS8_9MYCO</name>
<keyword evidence="4 8" id="KW-0964">Secreted</keyword>
<evidence type="ECO:0000256" key="3">
    <source>
        <dbReference type="ARBA" id="ARBA00022487"/>
    </source>
</evidence>
<sequence>MSSRVWAALSAAVLVSTGAAWTGLTAPSARADADTGCSDVTLVFARGTFEAPGAGAVGDALTQSLTGRLGDRTLQVQPVDYPASLDFARAADGVLNARNVIQSTVARCPHTAIVLGGYSQGAAVAGYVTADAVPDGYVAPDGMTTPLAPELARHIAAVTLFGTPSPGVLGLLDHDAPPLTIGSTFVGKTVQYCADGDPICAPGGTDRAAHSAYKVNGMTDQAADFVVGKLGRADGRGRESTPVAQLAGAVNAN</sequence>
<evidence type="ECO:0000256" key="5">
    <source>
        <dbReference type="ARBA" id="ARBA00022729"/>
    </source>
</evidence>
<dbReference type="SMART" id="SM01110">
    <property type="entry name" value="Cutinase"/>
    <property type="match status" value="1"/>
</dbReference>
<protein>
    <recommendedName>
        <fullName evidence="8">Cutinase</fullName>
        <ecNumber evidence="8">3.1.1.-</ecNumber>
    </recommendedName>
</protein>
<dbReference type="GO" id="GO:0052689">
    <property type="term" value="F:carboxylic ester hydrolase activity"/>
    <property type="evidence" value="ECO:0007669"/>
    <property type="project" value="UniProtKB-KW"/>
</dbReference>
<dbReference type="Pfam" id="PF01083">
    <property type="entry name" value="Cutinase"/>
    <property type="match status" value="1"/>
</dbReference>
<dbReference type="GO" id="GO:0005576">
    <property type="term" value="C:extracellular region"/>
    <property type="evidence" value="ECO:0007669"/>
    <property type="project" value="UniProtKB-SubCell"/>
</dbReference>
<keyword evidence="10" id="KW-1185">Reference proteome</keyword>
<gene>
    <name evidence="9" type="ORF">MMAD_18800</name>
</gene>
<keyword evidence="5 8" id="KW-0732">Signal</keyword>
<evidence type="ECO:0000256" key="1">
    <source>
        <dbReference type="ARBA" id="ARBA00004613"/>
    </source>
</evidence>
<dbReference type="SUPFAM" id="SSF53474">
    <property type="entry name" value="alpha/beta-Hydrolases"/>
    <property type="match status" value="1"/>
</dbReference>
<dbReference type="Proteomes" id="UP000466517">
    <property type="component" value="Chromosome"/>
</dbReference>
<organism evidence="9 10">
    <name type="scientific">Mycolicibacterium madagascariense</name>
    <dbReference type="NCBI Taxonomy" id="212765"/>
    <lineage>
        <taxon>Bacteria</taxon>
        <taxon>Bacillati</taxon>
        <taxon>Actinomycetota</taxon>
        <taxon>Actinomycetes</taxon>
        <taxon>Mycobacteriales</taxon>
        <taxon>Mycobacteriaceae</taxon>
        <taxon>Mycolicibacterium</taxon>
    </lineage>
</organism>
<dbReference type="InterPro" id="IPR043580">
    <property type="entry name" value="CUTINASE_1"/>
</dbReference>
<reference evidence="9 10" key="1">
    <citation type="journal article" date="2019" name="Emerg. Microbes Infect.">
        <title>Comprehensive subspecies identification of 175 nontuberculous mycobacteria species based on 7547 genomic profiles.</title>
        <authorList>
            <person name="Matsumoto Y."/>
            <person name="Kinjo T."/>
            <person name="Motooka D."/>
            <person name="Nabeya D."/>
            <person name="Jung N."/>
            <person name="Uechi K."/>
            <person name="Horii T."/>
            <person name="Iida T."/>
            <person name="Fujita J."/>
            <person name="Nakamura S."/>
        </authorList>
    </citation>
    <scope>NUCLEOTIDE SEQUENCE [LARGE SCALE GENOMIC DNA]</scope>
    <source>
        <strain evidence="9 10">JCM 13574</strain>
    </source>
</reference>
<dbReference type="EC" id="3.1.1.-" evidence="8"/>
<accession>A0A7I7XDS8</accession>
<dbReference type="KEGG" id="mmag:MMAD_18800"/>
<dbReference type="InterPro" id="IPR000675">
    <property type="entry name" value="Cutinase/axe"/>
</dbReference>
<dbReference type="PANTHER" id="PTHR33630">
    <property type="entry name" value="CUTINASE RV1984C-RELATED-RELATED"/>
    <property type="match status" value="1"/>
</dbReference>
<dbReference type="PANTHER" id="PTHR33630:SF9">
    <property type="entry name" value="CUTINASE 4"/>
    <property type="match status" value="1"/>
</dbReference>
<evidence type="ECO:0000256" key="7">
    <source>
        <dbReference type="ARBA" id="ARBA00023157"/>
    </source>
</evidence>
<feature type="signal peptide" evidence="8">
    <location>
        <begin position="1"/>
        <end position="22"/>
    </location>
</feature>
<comment type="similarity">
    <text evidence="2 8">Belongs to the cutinase family.</text>
</comment>
<dbReference type="PROSITE" id="PS00155">
    <property type="entry name" value="CUTINASE_1"/>
    <property type="match status" value="1"/>
</dbReference>
<evidence type="ECO:0000256" key="8">
    <source>
        <dbReference type="RuleBase" id="RU361263"/>
    </source>
</evidence>
<dbReference type="EMBL" id="AP022610">
    <property type="protein sequence ID" value="BBZ27585.1"/>
    <property type="molecule type" value="Genomic_DNA"/>
</dbReference>
<evidence type="ECO:0000313" key="10">
    <source>
        <dbReference type="Proteomes" id="UP000466517"/>
    </source>
</evidence>
<comment type="subcellular location">
    <subcellularLocation>
        <location evidence="1 8">Secreted</location>
    </subcellularLocation>
</comment>
<evidence type="ECO:0000256" key="6">
    <source>
        <dbReference type="ARBA" id="ARBA00022801"/>
    </source>
</evidence>
<keyword evidence="6 8" id="KW-0378">Hydrolase</keyword>
<evidence type="ECO:0000256" key="2">
    <source>
        <dbReference type="ARBA" id="ARBA00007534"/>
    </source>
</evidence>
<dbReference type="RefSeq" id="WP_246240514.1">
    <property type="nucleotide sequence ID" value="NZ_AP022610.1"/>
</dbReference>
<dbReference type="Gene3D" id="3.40.50.1820">
    <property type="entry name" value="alpha/beta hydrolase"/>
    <property type="match status" value="1"/>
</dbReference>
<evidence type="ECO:0000256" key="4">
    <source>
        <dbReference type="ARBA" id="ARBA00022525"/>
    </source>
</evidence>
<proteinExistence type="inferred from homology"/>